<protein>
    <recommendedName>
        <fullName evidence="4">Outer membrane protein beta-barrel domain-containing protein</fullName>
    </recommendedName>
</protein>
<feature type="chain" id="PRO_5015755677" description="Outer membrane protein beta-barrel domain-containing protein" evidence="1">
    <location>
        <begin position="21"/>
        <end position="171"/>
    </location>
</feature>
<keyword evidence="1" id="KW-0732">Signal</keyword>
<gene>
    <name evidence="2" type="ORF">C6Y40_10525</name>
</gene>
<evidence type="ECO:0000256" key="1">
    <source>
        <dbReference type="SAM" id="SignalP"/>
    </source>
</evidence>
<dbReference type="AlphaFoldDB" id="A0A2S9VBD6"/>
<sequence length="171" mass="18361">MLKSKVNRLTSSLIAGLVLALPGANVTADTFSAGGGWPFILAPTITLKQGNNIEYYANYKLGLDDGFTAGVQWAEGHHVWGGFVGAVGARKTDLPCGSDPANCPAFNIVITDRKTTQGLGLSYEYRFFGVKEGWALRLEAGYGKASGTDAKRMDGNLQVVYHFEEGGRLLR</sequence>
<reference evidence="3" key="1">
    <citation type="journal article" date="2020" name="Int. J. Syst. Evol. Microbiol.">
        <title>Alteromonas alba sp. nov., a marine bacterium isolated from the seawater of the West Pacific Ocean.</title>
        <authorList>
            <person name="Sun C."/>
            <person name="Wu Y.-H."/>
            <person name="Xamxidin M."/>
            <person name="Cheng H."/>
            <person name="Xu X.-W."/>
        </authorList>
    </citation>
    <scope>NUCLEOTIDE SEQUENCE [LARGE SCALE GENOMIC DNA]</scope>
    <source>
        <strain evidence="3">190</strain>
    </source>
</reference>
<dbReference type="OrthoDB" id="6313698at2"/>
<dbReference type="Proteomes" id="UP000238949">
    <property type="component" value="Unassembled WGS sequence"/>
</dbReference>
<feature type="signal peptide" evidence="1">
    <location>
        <begin position="1"/>
        <end position="20"/>
    </location>
</feature>
<accession>A0A2S9VBD6</accession>
<dbReference type="SUPFAM" id="SSF56935">
    <property type="entry name" value="Porins"/>
    <property type="match status" value="1"/>
</dbReference>
<dbReference type="EMBL" id="PVNP01000096">
    <property type="protein sequence ID" value="PRO73625.1"/>
    <property type="molecule type" value="Genomic_DNA"/>
</dbReference>
<evidence type="ECO:0000313" key="2">
    <source>
        <dbReference type="EMBL" id="PRO73625.1"/>
    </source>
</evidence>
<name>A0A2S9VBD6_9ALTE</name>
<comment type="caution">
    <text evidence="2">The sequence shown here is derived from an EMBL/GenBank/DDBJ whole genome shotgun (WGS) entry which is preliminary data.</text>
</comment>
<evidence type="ECO:0008006" key="4">
    <source>
        <dbReference type="Google" id="ProtNLM"/>
    </source>
</evidence>
<dbReference type="RefSeq" id="WP_105934555.1">
    <property type="nucleotide sequence ID" value="NZ_PVNP01000096.1"/>
</dbReference>
<keyword evidence="3" id="KW-1185">Reference proteome</keyword>
<organism evidence="2 3">
    <name type="scientific">Alteromonas alba</name>
    <dbReference type="NCBI Taxonomy" id="2079529"/>
    <lineage>
        <taxon>Bacteria</taxon>
        <taxon>Pseudomonadati</taxon>
        <taxon>Pseudomonadota</taxon>
        <taxon>Gammaproteobacteria</taxon>
        <taxon>Alteromonadales</taxon>
        <taxon>Alteromonadaceae</taxon>
        <taxon>Alteromonas/Salinimonas group</taxon>
        <taxon>Alteromonas</taxon>
    </lineage>
</organism>
<proteinExistence type="predicted"/>
<evidence type="ECO:0000313" key="3">
    <source>
        <dbReference type="Proteomes" id="UP000238949"/>
    </source>
</evidence>